<keyword evidence="12" id="KW-1185">Reference proteome</keyword>
<proteinExistence type="inferred from homology"/>
<comment type="similarity">
    <text evidence="2">Belongs to the TPS (TC 1.B.20) family.</text>
</comment>
<keyword evidence="5" id="KW-0812">Transmembrane</keyword>
<feature type="region of interest" description="Disordered" evidence="9">
    <location>
        <begin position="391"/>
        <end position="411"/>
    </location>
</feature>
<keyword evidence="8" id="KW-0998">Cell outer membrane</keyword>
<dbReference type="PANTHER" id="PTHR34597">
    <property type="entry name" value="SLR1661 PROTEIN"/>
    <property type="match status" value="1"/>
</dbReference>
<reference evidence="11" key="2">
    <citation type="submission" date="2020-08" db="EMBL/GenBank/DDBJ databases">
        <authorList>
            <person name="Chen M."/>
            <person name="Teng W."/>
            <person name="Zhao L."/>
            <person name="Hu C."/>
            <person name="Zhou Y."/>
            <person name="Han B."/>
            <person name="Song L."/>
            <person name="Shu W."/>
        </authorList>
    </citation>
    <scope>NUCLEOTIDE SEQUENCE</scope>
    <source>
        <strain evidence="11">FACHB-1375</strain>
    </source>
</reference>
<accession>A0A926ZIT4</accession>
<dbReference type="InterPro" id="IPR013686">
    <property type="entry name" value="Polypept-transport_assoc_ShlB"/>
</dbReference>
<dbReference type="GO" id="GO:0046819">
    <property type="term" value="P:protein secretion by the type V secretion system"/>
    <property type="evidence" value="ECO:0007669"/>
    <property type="project" value="TreeGrafter"/>
</dbReference>
<feature type="compositionally biased region" description="Pro residues" evidence="9">
    <location>
        <begin position="65"/>
        <end position="77"/>
    </location>
</feature>
<dbReference type="Gene3D" id="2.40.160.50">
    <property type="entry name" value="membrane protein fhac: a member of the omp85/tpsb transporter family"/>
    <property type="match status" value="1"/>
</dbReference>
<evidence type="ECO:0000256" key="7">
    <source>
        <dbReference type="ARBA" id="ARBA00023136"/>
    </source>
</evidence>
<dbReference type="EMBL" id="JACJPW010000081">
    <property type="protein sequence ID" value="MBD2184400.1"/>
    <property type="molecule type" value="Genomic_DNA"/>
</dbReference>
<evidence type="ECO:0000313" key="11">
    <source>
        <dbReference type="EMBL" id="MBD2184400.1"/>
    </source>
</evidence>
<protein>
    <submittedName>
        <fullName evidence="11">ShlB/FhaC/HecB family hemolysin secretion/activation protein</fullName>
    </submittedName>
</protein>
<dbReference type="Proteomes" id="UP000641646">
    <property type="component" value="Unassembled WGS sequence"/>
</dbReference>
<gene>
    <name evidence="11" type="ORF">H6G03_25590</name>
</gene>
<dbReference type="RefSeq" id="WP_190470696.1">
    <property type="nucleotide sequence ID" value="NZ_JACJPW010000081.1"/>
</dbReference>
<evidence type="ECO:0000259" key="10">
    <source>
        <dbReference type="PROSITE" id="PS51779"/>
    </source>
</evidence>
<keyword evidence="7" id="KW-0472">Membrane</keyword>
<evidence type="ECO:0000256" key="9">
    <source>
        <dbReference type="SAM" id="MobiDB-lite"/>
    </source>
</evidence>
<dbReference type="PANTHER" id="PTHR34597:SF1">
    <property type="entry name" value="HEME_HEMOPEXIN TRANSPORTER PROTEIN HUXB"/>
    <property type="match status" value="1"/>
</dbReference>
<sequence>MEKKIYSKYKGLLRSRLGRSLCSGFSIFSAVFCSLRPSNAAVGVVLLPNPSAAEFTEELAQNAPQIPPQIPPNPQPNPNTDRFLQPAPTPLPTTPEDQRPVLEITTPETESDAPPIRIALQKIEVVGNTVLSTEEINAITKPFEGREVSLDELRAVADAITKLYIDRGYITSRAVLPDQTVNNGVVLIRIIEGSLERIQIEGTRRLRRSYVRDRVRLGITTPLNTNQLEDRLRLLRVNPLFENVEASLRAGSELGKSVLVVRVTEAEQFDSNFSIDNYSAPSVGSERLGVNLRYRNITGFGDEVAAAYYRSTTGGSNALDFTYSVPLNAKDGTLQLRVAPNFYEITQPPFDRFNITGESNLYEISYRQPIFRSPRREFTLSLGFTRRESQTFLDGEPTPFGEGPDEEGRSRTSVINFQQEYVSRDTKGATAVRSQFSLGTGLLDATINPDPIPDGRFLSWLGQVQRVQRLSNNHLLILQADVQLTTDSLLSSQQFVIGGGQSLRGYRQNLRSGDSGFRVSIEDRITLQRNKNDLPTLQIAPFFDVGGVWNNPNNPNTSQEIDDERFLAGVGMGLLWEPLPRLNVRVDYGVPLISISDKGENAQDMGFYFRVVYQP</sequence>
<keyword evidence="4" id="KW-1134">Transmembrane beta strand</keyword>
<keyword evidence="3" id="KW-0813">Transport</keyword>
<dbReference type="Pfam" id="PF08479">
    <property type="entry name" value="POTRA_2"/>
    <property type="match status" value="1"/>
</dbReference>
<comment type="subcellular location">
    <subcellularLocation>
        <location evidence="1">Cell outer membrane</location>
    </subcellularLocation>
</comment>
<dbReference type="AlphaFoldDB" id="A0A926ZIT4"/>
<name>A0A926ZIT4_9CYAN</name>
<dbReference type="InterPro" id="IPR034746">
    <property type="entry name" value="POTRA"/>
</dbReference>
<keyword evidence="6" id="KW-0653">Protein transport</keyword>
<dbReference type="InterPro" id="IPR051544">
    <property type="entry name" value="TPS_OM_transporter"/>
</dbReference>
<dbReference type="PROSITE" id="PS51779">
    <property type="entry name" value="POTRA"/>
    <property type="match status" value="1"/>
</dbReference>
<reference evidence="11" key="1">
    <citation type="journal article" date="2015" name="ISME J.">
        <title>Draft Genome Sequence of Streptomyces incarnatus NRRL8089, which Produces the Nucleoside Antibiotic Sinefungin.</title>
        <authorList>
            <person name="Oshima K."/>
            <person name="Hattori M."/>
            <person name="Shimizu H."/>
            <person name="Fukuda K."/>
            <person name="Nemoto M."/>
            <person name="Inagaki K."/>
            <person name="Tamura T."/>
        </authorList>
    </citation>
    <scope>NUCLEOTIDE SEQUENCE</scope>
    <source>
        <strain evidence="11">FACHB-1375</strain>
    </source>
</reference>
<evidence type="ECO:0000256" key="8">
    <source>
        <dbReference type="ARBA" id="ARBA00023237"/>
    </source>
</evidence>
<feature type="region of interest" description="Disordered" evidence="9">
    <location>
        <begin position="64"/>
        <end position="98"/>
    </location>
</feature>
<evidence type="ECO:0000256" key="5">
    <source>
        <dbReference type="ARBA" id="ARBA00022692"/>
    </source>
</evidence>
<dbReference type="Gene3D" id="3.10.20.310">
    <property type="entry name" value="membrane protein fhac"/>
    <property type="match status" value="1"/>
</dbReference>
<evidence type="ECO:0000256" key="6">
    <source>
        <dbReference type="ARBA" id="ARBA00022927"/>
    </source>
</evidence>
<feature type="domain" description="POTRA" evidence="10">
    <location>
        <begin position="118"/>
        <end position="193"/>
    </location>
</feature>
<dbReference type="InterPro" id="IPR005565">
    <property type="entry name" value="Hemolysn_activator_HlyB_C"/>
</dbReference>
<organism evidence="11 12">
    <name type="scientific">Aerosakkonema funiforme FACHB-1375</name>
    <dbReference type="NCBI Taxonomy" id="2949571"/>
    <lineage>
        <taxon>Bacteria</taxon>
        <taxon>Bacillati</taxon>
        <taxon>Cyanobacteriota</taxon>
        <taxon>Cyanophyceae</taxon>
        <taxon>Oscillatoriophycideae</taxon>
        <taxon>Aerosakkonematales</taxon>
        <taxon>Aerosakkonemataceae</taxon>
        <taxon>Aerosakkonema</taxon>
    </lineage>
</organism>
<evidence type="ECO:0000256" key="3">
    <source>
        <dbReference type="ARBA" id="ARBA00022448"/>
    </source>
</evidence>
<evidence type="ECO:0000313" key="12">
    <source>
        <dbReference type="Proteomes" id="UP000641646"/>
    </source>
</evidence>
<dbReference type="GO" id="GO:0008320">
    <property type="term" value="F:protein transmembrane transporter activity"/>
    <property type="evidence" value="ECO:0007669"/>
    <property type="project" value="TreeGrafter"/>
</dbReference>
<dbReference type="GO" id="GO:0098046">
    <property type="term" value="C:type V protein secretion system complex"/>
    <property type="evidence" value="ECO:0007669"/>
    <property type="project" value="TreeGrafter"/>
</dbReference>
<dbReference type="GO" id="GO:0009279">
    <property type="term" value="C:cell outer membrane"/>
    <property type="evidence" value="ECO:0007669"/>
    <property type="project" value="UniProtKB-SubCell"/>
</dbReference>
<evidence type="ECO:0000256" key="2">
    <source>
        <dbReference type="ARBA" id="ARBA00009055"/>
    </source>
</evidence>
<evidence type="ECO:0000256" key="4">
    <source>
        <dbReference type="ARBA" id="ARBA00022452"/>
    </source>
</evidence>
<dbReference type="Pfam" id="PF03865">
    <property type="entry name" value="ShlB"/>
    <property type="match status" value="1"/>
</dbReference>
<evidence type="ECO:0000256" key="1">
    <source>
        <dbReference type="ARBA" id="ARBA00004442"/>
    </source>
</evidence>
<comment type="caution">
    <text evidence="11">The sequence shown here is derived from an EMBL/GenBank/DDBJ whole genome shotgun (WGS) entry which is preliminary data.</text>
</comment>